<evidence type="ECO:0000313" key="6">
    <source>
        <dbReference type="Proteomes" id="UP000585272"/>
    </source>
</evidence>
<dbReference type="InterPro" id="IPR005320">
    <property type="entry name" value="Peptidase_S51"/>
</dbReference>
<accession>A0A840I9B2</accession>
<dbReference type="RefSeq" id="WP_221242787.1">
    <property type="nucleotide sequence ID" value="NZ_JACHNU010000001.1"/>
</dbReference>
<keyword evidence="2" id="KW-0645">Protease</keyword>
<keyword evidence="4" id="KW-0720">Serine protease</keyword>
<comment type="caution">
    <text evidence="5">The sequence shown here is derived from an EMBL/GenBank/DDBJ whole genome shotgun (WGS) entry which is preliminary data.</text>
</comment>
<evidence type="ECO:0000256" key="4">
    <source>
        <dbReference type="ARBA" id="ARBA00022825"/>
    </source>
</evidence>
<dbReference type="Pfam" id="PF03575">
    <property type="entry name" value="Peptidase_S51"/>
    <property type="match status" value="1"/>
</dbReference>
<sequence length="263" mass="28441">MSDRRRIVAMGGGGFTMEPDNPALDDYILSLTDAREPRILFLPTASGDPTAQITSFYGRFGRTASAAHLSLFRRHGSSRTLADIVLEQDVIYVGGGSMRNLLAIWAAHGLDLLLREAWERGIVLAGLSAGAMCWFEGGITRSGGPPEIIRGLGLLPGSFTVHADGEPERLPVWLHAVRRGELPGGWAADDGVGLLFHGRKMAKVVSSRPGTAALRVDAIGGELVRHRIEPRLLGRTAGRPLETPTSDAIRELRDLRRGGLRRD</sequence>
<dbReference type="Gene3D" id="3.40.50.880">
    <property type="match status" value="1"/>
</dbReference>
<dbReference type="EMBL" id="JACHNU010000001">
    <property type="protein sequence ID" value="MBB4660851.1"/>
    <property type="molecule type" value="Genomic_DNA"/>
</dbReference>
<evidence type="ECO:0000256" key="1">
    <source>
        <dbReference type="ARBA" id="ARBA00006534"/>
    </source>
</evidence>
<gene>
    <name evidence="5" type="ORF">BDZ31_000424</name>
</gene>
<dbReference type="InterPro" id="IPR029062">
    <property type="entry name" value="Class_I_gatase-like"/>
</dbReference>
<evidence type="ECO:0000313" key="5">
    <source>
        <dbReference type="EMBL" id="MBB4660851.1"/>
    </source>
</evidence>
<dbReference type="Proteomes" id="UP000585272">
    <property type="component" value="Unassembled WGS sequence"/>
</dbReference>
<protein>
    <submittedName>
        <fullName evidence="5">Peptidase E</fullName>
    </submittedName>
</protein>
<proteinExistence type="inferred from homology"/>
<dbReference type="GO" id="GO:0008236">
    <property type="term" value="F:serine-type peptidase activity"/>
    <property type="evidence" value="ECO:0007669"/>
    <property type="project" value="UniProtKB-KW"/>
</dbReference>
<dbReference type="PANTHER" id="PTHR20842">
    <property type="entry name" value="PROTEASE S51 ALPHA-ASPARTYL DIPEPTIDASE"/>
    <property type="match status" value="1"/>
</dbReference>
<comment type="similarity">
    <text evidence="1">Belongs to the peptidase S51 family.</text>
</comment>
<keyword evidence="6" id="KW-1185">Reference proteome</keyword>
<name>A0A840I9B2_9ACTN</name>
<evidence type="ECO:0000256" key="3">
    <source>
        <dbReference type="ARBA" id="ARBA00022801"/>
    </source>
</evidence>
<dbReference type="PANTHER" id="PTHR20842:SF0">
    <property type="entry name" value="ALPHA-ASPARTYL DIPEPTIDASE"/>
    <property type="match status" value="1"/>
</dbReference>
<organism evidence="5 6">
    <name type="scientific">Conexibacter arvalis</name>
    <dbReference type="NCBI Taxonomy" id="912552"/>
    <lineage>
        <taxon>Bacteria</taxon>
        <taxon>Bacillati</taxon>
        <taxon>Actinomycetota</taxon>
        <taxon>Thermoleophilia</taxon>
        <taxon>Solirubrobacterales</taxon>
        <taxon>Conexibacteraceae</taxon>
        <taxon>Conexibacter</taxon>
    </lineage>
</organism>
<dbReference type="CDD" id="cd03146">
    <property type="entry name" value="GAT1_Peptidase_E"/>
    <property type="match status" value="1"/>
</dbReference>
<evidence type="ECO:0000256" key="2">
    <source>
        <dbReference type="ARBA" id="ARBA00022670"/>
    </source>
</evidence>
<dbReference type="SUPFAM" id="SSF52317">
    <property type="entry name" value="Class I glutamine amidotransferase-like"/>
    <property type="match status" value="1"/>
</dbReference>
<dbReference type="AlphaFoldDB" id="A0A840I9B2"/>
<keyword evidence="3" id="KW-0378">Hydrolase</keyword>
<reference evidence="5 6" key="1">
    <citation type="submission" date="2020-08" db="EMBL/GenBank/DDBJ databases">
        <title>Genomic Encyclopedia of Archaeal and Bacterial Type Strains, Phase II (KMG-II): from individual species to whole genera.</title>
        <authorList>
            <person name="Goeker M."/>
        </authorList>
    </citation>
    <scope>NUCLEOTIDE SEQUENCE [LARGE SCALE GENOMIC DNA]</scope>
    <source>
        <strain evidence="5 6">DSM 23288</strain>
    </source>
</reference>
<dbReference type="GO" id="GO:0006508">
    <property type="term" value="P:proteolysis"/>
    <property type="evidence" value="ECO:0007669"/>
    <property type="project" value="UniProtKB-KW"/>
</dbReference>